<keyword evidence="2" id="KW-0472">Membrane</keyword>
<protein>
    <submittedName>
        <fullName evidence="4">3-bisphosphoglycerate-independent phosphoglycerate mutase</fullName>
    </submittedName>
</protein>
<keyword evidence="2" id="KW-1133">Transmembrane helix</keyword>
<keyword evidence="5" id="KW-1185">Reference proteome</keyword>
<evidence type="ECO:0000313" key="4">
    <source>
        <dbReference type="EMBL" id="GER31599.1"/>
    </source>
</evidence>
<feature type="chain" id="PRO_5022858838" evidence="3">
    <location>
        <begin position="19"/>
        <end position="185"/>
    </location>
</feature>
<name>A0A5A7PFQ6_STRAF</name>
<dbReference type="Proteomes" id="UP000325081">
    <property type="component" value="Unassembled WGS sequence"/>
</dbReference>
<dbReference type="EMBL" id="BKCP01004505">
    <property type="protein sequence ID" value="GER31599.1"/>
    <property type="molecule type" value="Genomic_DNA"/>
</dbReference>
<feature type="signal peptide" evidence="3">
    <location>
        <begin position="1"/>
        <end position="18"/>
    </location>
</feature>
<dbReference type="AlphaFoldDB" id="A0A5A7PFQ6"/>
<sequence>MSIFQHFWFHFLSTFVCGRSRNKWRCLIMIYHSVQETSTMTSLLKKSLQYAGDVLLKSPRATVFMGKLRLLMLSVCMCVFAHYINLFFRKFGDIRWCAWRCDCLHSLHVSDNFYFPASPPLVLLFNLLSYLSMNCHWKQEKQECQVLINNRIKELDCLRKKREEAERSIDRFLLAEVTCENAKSS</sequence>
<organism evidence="4 5">
    <name type="scientific">Striga asiatica</name>
    <name type="common">Asiatic witchweed</name>
    <name type="synonym">Buchnera asiatica</name>
    <dbReference type="NCBI Taxonomy" id="4170"/>
    <lineage>
        <taxon>Eukaryota</taxon>
        <taxon>Viridiplantae</taxon>
        <taxon>Streptophyta</taxon>
        <taxon>Embryophyta</taxon>
        <taxon>Tracheophyta</taxon>
        <taxon>Spermatophyta</taxon>
        <taxon>Magnoliopsida</taxon>
        <taxon>eudicotyledons</taxon>
        <taxon>Gunneridae</taxon>
        <taxon>Pentapetalae</taxon>
        <taxon>asterids</taxon>
        <taxon>lamiids</taxon>
        <taxon>Lamiales</taxon>
        <taxon>Orobanchaceae</taxon>
        <taxon>Buchnereae</taxon>
        <taxon>Striga</taxon>
    </lineage>
</organism>
<evidence type="ECO:0000256" key="3">
    <source>
        <dbReference type="SAM" id="SignalP"/>
    </source>
</evidence>
<proteinExistence type="predicted"/>
<keyword evidence="1" id="KW-0175">Coiled coil</keyword>
<reference evidence="5" key="1">
    <citation type="journal article" date="2019" name="Curr. Biol.">
        <title>Genome Sequence of Striga asiatica Provides Insight into the Evolution of Plant Parasitism.</title>
        <authorList>
            <person name="Yoshida S."/>
            <person name="Kim S."/>
            <person name="Wafula E.K."/>
            <person name="Tanskanen J."/>
            <person name="Kim Y.M."/>
            <person name="Honaas L."/>
            <person name="Yang Z."/>
            <person name="Spallek T."/>
            <person name="Conn C.E."/>
            <person name="Ichihashi Y."/>
            <person name="Cheong K."/>
            <person name="Cui S."/>
            <person name="Der J.P."/>
            <person name="Gundlach H."/>
            <person name="Jiao Y."/>
            <person name="Hori C."/>
            <person name="Ishida J.K."/>
            <person name="Kasahara H."/>
            <person name="Kiba T."/>
            <person name="Kim M.S."/>
            <person name="Koo N."/>
            <person name="Laohavisit A."/>
            <person name="Lee Y.H."/>
            <person name="Lumba S."/>
            <person name="McCourt P."/>
            <person name="Mortimer J.C."/>
            <person name="Mutuku J.M."/>
            <person name="Nomura T."/>
            <person name="Sasaki-Sekimoto Y."/>
            <person name="Seto Y."/>
            <person name="Wang Y."/>
            <person name="Wakatake T."/>
            <person name="Sakakibara H."/>
            <person name="Demura T."/>
            <person name="Yamaguchi S."/>
            <person name="Yoneyama K."/>
            <person name="Manabe R.I."/>
            <person name="Nelson D.C."/>
            <person name="Schulman A.H."/>
            <person name="Timko M.P."/>
            <person name="dePamphilis C.W."/>
            <person name="Choi D."/>
            <person name="Shirasu K."/>
        </authorList>
    </citation>
    <scope>NUCLEOTIDE SEQUENCE [LARGE SCALE GENOMIC DNA]</scope>
    <source>
        <strain evidence="5">cv. UVA1</strain>
    </source>
</reference>
<comment type="caution">
    <text evidence="4">The sequence shown here is derived from an EMBL/GenBank/DDBJ whole genome shotgun (WGS) entry which is preliminary data.</text>
</comment>
<keyword evidence="2" id="KW-0812">Transmembrane</keyword>
<evidence type="ECO:0000256" key="2">
    <source>
        <dbReference type="SAM" id="Phobius"/>
    </source>
</evidence>
<feature type="coiled-coil region" evidence="1">
    <location>
        <begin position="148"/>
        <end position="175"/>
    </location>
</feature>
<evidence type="ECO:0000313" key="5">
    <source>
        <dbReference type="Proteomes" id="UP000325081"/>
    </source>
</evidence>
<evidence type="ECO:0000256" key="1">
    <source>
        <dbReference type="SAM" id="Coils"/>
    </source>
</evidence>
<gene>
    <name evidence="4" type="ORF">STAS_07623</name>
</gene>
<feature type="transmembrane region" description="Helical" evidence="2">
    <location>
        <begin position="70"/>
        <end position="88"/>
    </location>
</feature>
<keyword evidence="3" id="KW-0732">Signal</keyword>
<accession>A0A5A7PFQ6</accession>